<evidence type="ECO:0000313" key="15">
    <source>
        <dbReference type="EMBL" id="KYG78684.1"/>
    </source>
</evidence>
<feature type="transmembrane region" description="Helical" evidence="14">
    <location>
        <begin position="126"/>
        <end position="144"/>
    </location>
</feature>
<keyword evidence="8 14" id="KW-0479">Metal-binding</keyword>
<comment type="cofactor">
    <cofactor evidence="14">
        <name>heme b</name>
        <dbReference type="ChEBI" id="CHEBI:60344"/>
    </cofactor>
    <text evidence="14">Binds 1 heme b (iron(II)-protoporphyrin IX) group per subunit.</text>
</comment>
<name>A0A150XIZ1_ROSEK</name>
<evidence type="ECO:0000256" key="12">
    <source>
        <dbReference type="ARBA" id="ARBA00023136"/>
    </source>
</evidence>
<comment type="subcellular location">
    <subcellularLocation>
        <location evidence="1 14">Cell membrane</location>
        <topology evidence="1 14">Multi-pass membrane protein</topology>
    </subcellularLocation>
</comment>
<dbReference type="GO" id="GO:0006782">
    <property type="term" value="P:protoporphyrinogen IX biosynthetic process"/>
    <property type="evidence" value="ECO:0007669"/>
    <property type="project" value="UniProtKB-UniRule"/>
</dbReference>
<evidence type="ECO:0000256" key="14">
    <source>
        <dbReference type="HAMAP-Rule" id="MF_02239"/>
    </source>
</evidence>
<evidence type="ECO:0000256" key="10">
    <source>
        <dbReference type="ARBA" id="ARBA00023002"/>
    </source>
</evidence>
<dbReference type="EMBL" id="LQZQ01000009">
    <property type="protein sequence ID" value="KYG78684.1"/>
    <property type="molecule type" value="Genomic_DNA"/>
</dbReference>
<comment type="function">
    <text evidence="14">Catalyzes the oxidation of protoporphyrinogen IX to protoporphyrin IX.</text>
</comment>
<dbReference type="Pfam" id="PF03653">
    <property type="entry name" value="UPF0093"/>
    <property type="match status" value="1"/>
</dbReference>
<organism evidence="15 16">
    <name type="scientific">Roseivirga ehrenbergii (strain DSM 102268 / JCM 13514 / KCTC 12282 / NCIMB 14502 / KMM 6017)</name>
    <dbReference type="NCBI Taxonomy" id="279360"/>
    <lineage>
        <taxon>Bacteria</taxon>
        <taxon>Pseudomonadati</taxon>
        <taxon>Bacteroidota</taxon>
        <taxon>Cytophagia</taxon>
        <taxon>Cytophagales</taxon>
        <taxon>Roseivirgaceae</taxon>
        <taxon>Roseivirga</taxon>
    </lineage>
</organism>
<dbReference type="UniPathway" id="UPA00251">
    <property type="reaction ID" value="UER00324"/>
</dbReference>
<evidence type="ECO:0000256" key="5">
    <source>
        <dbReference type="ARBA" id="ARBA00022475"/>
    </source>
</evidence>
<evidence type="ECO:0000256" key="11">
    <source>
        <dbReference type="ARBA" id="ARBA00023004"/>
    </source>
</evidence>
<proteinExistence type="inferred from homology"/>
<keyword evidence="9 14" id="KW-1133">Transmembrane helix</keyword>
<dbReference type="HAMAP" id="MF_02239">
    <property type="entry name" value="HemJ"/>
    <property type="match status" value="1"/>
</dbReference>
<evidence type="ECO:0000256" key="13">
    <source>
        <dbReference type="ARBA" id="ARBA00048390"/>
    </source>
</evidence>
<evidence type="ECO:0000313" key="16">
    <source>
        <dbReference type="Proteomes" id="UP000075583"/>
    </source>
</evidence>
<feature type="binding site" description="axial binding residue" evidence="14">
    <location>
        <position position="10"/>
    </location>
    <ligand>
        <name>heme</name>
        <dbReference type="ChEBI" id="CHEBI:30413"/>
    </ligand>
    <ligandPart>
        <name>Fe</name>
        <dbReference type="ChEBI" id="CHEBI:18248"/>
    </ligandPart>
</feature>
<keyword evidence="16" id="KW-1185">Reference proteome</keyword>
<dbReference type="STRING" id="279360.MB14_18325"/>
<feature type="binding site" description="axial binding residue" evidence="14">
    <location>
        <position position="91"/>
    </location>
    <ligand>
        <name>heme</name>
        <dbReference type="ChEBI" id="CHEBI:30413"/>
    </ligand>
    <ligandPart>
        <name>Fe</name>
        <dbReference type="ChEBI" id="CHEBI:18248"/>
    </ligandPart>
</feature>
<dbReference type="GO" id="GO:0070818">
    <property type="term" value="F:protoporphyrinogen oxidase activity"/>
    <property type="evidence" value="ECO:0007669"/>
    <property type="project" value="UniProtKB-UniRule"/>
</dbReference>
<evidence type="ECO:0000256" key="1">
    <source>
        <dbReference type="ARBA" id="ARBA00004651"/>
    </source>
</evidence>
<keyword evidence="10 14" id="KW-0560">Oxidoreductase</keyword>
<dbReference type="InterPro" id="IPR005265">
    <property type="entry name" value="HemJ-like"/>
</dbReference>
<dbReference type="OrthoDB" id="9800824at2"/>
<dbReference type="PANTHER" id="PTHR40255">
    <property type="entry name" value="UPF0093 MEMBRANE PROTEIN SLR1790"/>
    <property type="match status" value="1"/>
</dbReference>
<reference evidence="15" key="1">
    <citation type="submission" date="2016-01" db="EMBL/GenBank/DDBJ databases">
        <title>Genome sequencing of Roseivirga ehrenbergii KMM 6017.</title>
        <authorList>
            <person name="Selvaratnam C."/>
            <person name="Thevarajoo S."/>
            <person name="Goh K.M."/>
            <person name="Ee R."/>
            <person name="Chan K.-G."/>
            <person name="Chong C.S."/>
        </authorList>
    </citation>
    <scope>NUCLEOTIDE SEQUENCE [LARGE SCALE GENOMIC DNA]</scope>
    <source>
        <strain evidence="15">KMM 6017</strain>
    </source>
</reference>
<dbReference type="AlphaFoldDB" id="A0A150XIZ1"/>
<keyword evidence="6 14" id="KW-0349">Heme</keyword>
<comment type="pathway">
    <text evidence="2 14">Porphyrin-containing compound metabolism; protoporphyrin-IX biosynthesis; protoporphyrin-IX from protoporphyrinogen-IX: step 1/1.</text>
</comment>
<evidence type="ECO:0000256" key="7">
    <source>
        <dbReference type="ARBA" id="ARBA00022692"/>
    </source>
</evidence>
<dbReference type="PANTHER" id="PTHR40255:SF1">
    <property type="entry name" value="PROTOPORPHYRINOGEN IX OXIDASE"/>
    <property type="match status" value="1"/>
</dbReference>
<comment type="catalytic activity">
    <reaction evidence="13 14">
        <text>protoporphyrinogen IX + 3 A = protoporphyrin IX + 3 AH2</text>
        <dbReference type="Rhea" id="RHEA:62000"/>
        <dbReference type="ChEBI" id="CHEBI:13193"/>
        <dbReference type="ChEBI" id="CHEBI:17499"/>
        <dbReference type="ChEBI" id="CHEBI:57306"/>
        <dbReference type="ChEBI" id="CHEBI:57307"/>
    </reaction>
</comment>
<keyword evidence="5 14" id="KW-1003">Cell membrane</keyword>
<feature type="transmembrane region" description="Helical" evidence="14">
    <location>
        <begin position="83"/>
        <end position="105"/>
    </location>
</feature>
<dbReference type="GO" id="GO:0005886">
    <property type="term" value="C:plasma membrane"/>
    <property type="evidence" value="ECO:0007669"/>
    <property type="project" value="UniProtKB-SubCell"/>
</dbReference>
<dbReference type="EC" id="1.3.99.-" evidence="14"/>
<dbReference type="Proteomes" id="UP000075583">
    <property type="component" value="Unassembled WGS sequence"/>
</dbReference>
<dbReference type="GO" id="GO:0046872">
    <property type="term" value="F:metal ion binding"/>
    <property type="evidence" value="ECO:0007669"/>
    <property type="project" value="UniProtKB-KW"/>
</dbReference>
<accession>A0A150XIZ1</accession>
<keyword evidence="12 14" id="KW-0472">Membrane</keyword>
<gene>
    <name evidence="15" type="ORF">MB14_18325</name>
</gene>
<protein>
    <recommendedName>
        <fullName evidence="4 14">Protoporphyrinogen IX oxidase</fullName>
        <shortName evidence="14">PPO</shortName>
        <ecNumber evidence="14">1.3.99.-</ecNumber>
    </recommendedName>
</protein>
<keyword evidence="7 14" id="KW-0812">Transmembrane</keyword>
<feature type="transmembrane region" description="Helical" evidence="14">
    <location>
        <begin position="6"/>
        <end position="29"/>
    </location>
</feature>
<evidence type="ECO:0000256" key="8">
    <source>
        <dbReference type="ARBA" id="ARBA00022723"/>
    </source>
</evidence>
<evidence type="ECO:0000256" key="4">
    <source>
        <dbReference type="ARBA" id="ARBA00017504"/>
    </source>
</evidence>
<evidence type="ECO:0000256" key="6">
    <source>
        <dbReference type="ARBA" id="ARBA00022617"/>
    </source>
</evidence>
<comment type="similarity">
    <text evidence="3 14">Belongs to the HemJ family.</text>
</comment>
<evidence type="ECO:0000256" key="3">
    <source>
        <dbReference type="ARBA" id="ARBA00006501"/>
    </source>
</evidence>
<comment type="caution">
    <text evidence="15">The sequence shown here is derived from an EMBL/GenBank/DDBJ whole genome shotgun (WGS) entry which is preliminary data.</text>
</comment>
<keyword evidence="11 14" id="KW-0408">Iron</keyword>
<comment type="subunit">
    <text evidence="14">Homodimer.</text>
</comment>
<dbReference type="RefSeq" id="WP_062591084.1">
    <property type="nucleotide sequence ID" value="NZ_LQZQ01000009.1"/>
</dbReference>
<feature type="transmembrane region" description="Helical" evidence="14">
    <location>
        <begin position="56"/>
        <end position="77"/>
    </location>
</feature>
<evidence type="ECO:0000256" key="9">
    <source>
        <dbReference type="ARBA" id="ARBA00022989"/>
    </source>
</evidence>
<evidence type="ECO:0000256" key="2">
    <source>
        <dbReference type="ARBA" id="ARBA00005073"/>
    </source>
</evidence>
<sequence length="182" mass="21254">MADPYIKALHIIFIVTWFAGLFYIVRLFIYQVEASEKPEPDKSILGAQLKLMSNRLWFIITWPSAILTLFFGSWMIISNPAMLSLSFMQIKLSFVLLLYVYHFACHKLYKQLQNDNIKYTSTQLRIFNEIATIILISVVFLIVLKNELNWIKGTIGFVLVAVLLMLGIRIYKRIRNQKEGKK</sequence>
<feature type="transmembrane region" description="Helical" evidence="14">
    <location>
        <begin position="150"/>
        <end position="171"/>
    </location>
</feature>